<dbReference type="KEGG" id="gaz:Pan241w_55310"/>
<dbReference type="PANTHER" id="PTHR36842">
    <property type="entry name" value="PROTEIN TOLB HOMOLOG"/>
    <property type="match status" value="1"/>
</dbReference>
<dbReference type="PANTHER" id="PTHR36842:SF1">
    <property type="entry name" value="PROTEIN TOLB"/>
    <property type="match status" value="1"/>
</dbReference>
<gene>
    <name evidence="2" type="ORF">Pan241w_55310</name>
</gene>
<dbReference type="InterPro" id="IPR011042">
    <property type="entry name" value="6-blade_b-propeller_TolB-like"/>
</dbReference>
<feature type="chain" id="PRO_5022119975" evidence="1">
    <location>
        <begin position="28"/>
        <end position="310"/>
    </location>
</feature>
<dbReference type="AlphaFoldDB" id="A0A517RNE7"/>
<protein>
    <submittedName>
        <fullName evidence="2">Translocation protein TolB</fullName>
    </submittedName>
</protein>
<dbReference type="EMBL" id="CP036269">
    <property type="protein sequence ID" value="QDT45411.1"/>
    <property type="molecule type" value="Genomic_DNA"/>
</dbReference>
<dbReference type="Gene3D" id="2.120.10.30">
    <property type="entry name" value="TolB, C-terminal domain"/>
    <property type="match status" value="1"/>
</dbReference>
<accession>A0A517RNE7</accession>
<keyword evidence="3" id="KW-1185">Reference proteome</keyword>
<sequence length="310" mass="34366" precursor="true">MNTLTKIVPALLAGFLCTCLSLSQSIADEPQKVNRIRFYKATLEGEHPELYLTAEDYHQVGSPDFTADGTKLAFDGWKIQEGEKFASVQILIANADGSDLKVLGSGAMPNWSPGGKRIVFSQPKPAGIVIMNADGTNRKMIDPRGWGAQWSPDGRKIAYRILSGGRATILVYDLIEDKKTELFPAGESPYTSLFWNMTWSPDSNWLCFKGRKASDKTHDVATISVNGIQAGYKVHYNNKRAPYDDFAWHPQGDLIVFCPQTEPRRLHKFNPAEDKAPEPIDIKVHGRITGGVCFTPDGQYLVFNVKGEGE</sequence>
<evidence type="ECO:0000313" key="3">
    <source>
        <dbReference type="Proteomes" id="UP000317171"/>
    </source>
</evidence>
<reference evidence="2 3" key="1">
    <citation type="submission" date="2019-02" db="EMBL/GenBank/DDBJ databases">
        <title>Deep-cultivation of Planctomycetes and their phenomic and genomic characterization uncovers novel biology.</title>
        <authorList>
            <person name="Wiegand S."/>
            <person name="Jogler M."/>
            <person name="Boedeker C."/>
            <person name="Pinto D."/>
            <person name="Vollmers J."/>
            <person name="Rivas-Marin E."/>
            <person name="Kohn T."/>
            <person name="Peeters S.H."/>
            <person name="Heuer A."/>
            <person name="Rast P."/>
            <person name="Oberbeckmann S."/>
            <person name="Bunk B."/>
            <person name="Jeske O."/>
            <person name="Meyerdierks A."/>
            <person name="Storesund J.E."/>
            <person name="Kallscheuer N."/>
            <person name="Luecker S."/>
            <person name="Lage O.M."/>
            <person name="Pohl T."/>
            <person name="Merkel B.J."/>
            <person name="Hornburger P."/>
            <person name="Mueller R.-W."/>
            <person name="Bruemmer F."/>
            <person name="Labrenz M."/>
            <person name="Spormann A.M."/>
            <person name="Op den Camp H."/>
            <person name="Overmann J."/>
            <person name="Amann R."/>
            <person name="Jetten M.S.M."/>
            <person name="Mascher T."/>
            <person name="Medema M.H."/>
            <person name="Devos D.P."/>
            <person name="Kaster A.-K."/>
            <person name="Ovreas L."/>
            <person name="Rohde M."/>
            <person name="Galperin M.Y."/>
            <person name="Jogler C."/>
        </authorList>
    </citation>
    <scope>NUCLEOTIDE SEQUENCE [LARGE SCALE GENOMIC DNA]</scope>
    <source>
        <strain evidence="2 3">Pan241w</strain>
    </source>
</reference>
<dbReference type="Proteomes" id="UP000317171">
    <property type="component" value="Chromosome"/>
</dbReference>
<dbReference type="SUPFAM" id="SSF82171">
    <property type="entry name" value="DPP6 N-terminal domain-like"/>
    <property type="match status" value="1"/>
</dbReference>
<evidence type="ECO:0000313" key="2">
    <source>
        <dbReference type="EMBL" id="QDT45411.1"/>
    </source>
</evidence>
<organism evidence="2 3">
    <name type="scientific">Gimesia alba</name>
    <dbReference type="NCBI Taxonomy" id="2527973"/>
    <lineage>
        <taxon>Bacteria</taxon>
        <taxon>Pseudomonadati</taxon>
        <taxon>Planctomycetota</taxon>
        <taxon>Planctomycetia</taxon>
        <taxon>Planctomycetales</taxon>
        <taxon>Planctomycetaceae</taxon>
        <taxon>Gimesia</taxon>
    </lineage>
</organism>
<evidence type="ECO:0000256" key="1">
    <source>
        <dbReference type="SAM" id="SignalP"/>
    </source>
</evidence>
<keyword evidence="1" id="KW-0732">Signal</keyword>
<proteinExistence type="predicted"/>
<feature type="signal peptide" evidence="1">
    <location>
        <begin position="1"/>
        <end position="27"/>
    </location>
</feature>
<name>A0A517RNE7_9PLAN</name>
<dbReference type="OrthoDB" id="269409at2"/>